<evidence type="ECO:0000313" key="3">
    <source>
        <dbReference type="Proteomes" id="UP001589607"/>
    </source>
</evidence>
<keyword evidence="1" id="KW-0472">Membrane</keyword>
<evidence type="ECO:0000313" key="2">
    <source>
        <dbReference type="EMBL" id="MFB9097627.1"/>
    </source>
</evidence>
<feature type="transmembrane region" description="Helical" evidence="1">
    <location>
        <begin position="46"/>
        <end position="69"/>
    </location>
</feature>
<proteinExistence type="predicted"/>
<dbReference type="EMBL" id="JBHMEY010000060">
    <property type="protein sequence ID" value="MFB9097627.1"/>
    <property type="molecule type" value="Genomic_DNA"/>
</dbReference>
<keyword evidence="1" id="KW-0812">Transmembrane</keyword>
<organism evidence="2 3">
    <name type="scientific">Flavobacterium jumunjinense</name>
    <dbReference type="NCBI Taxonomy" id="998845"/>
    <lineage>
        <taxon>Bacteria</taxon>
        <taxon>Pseudomonadati</taxon>
        <taxon>Bacteroidota</taxon>
        <taxon>Flavobacteriia</taxon>
        <taxon>Flavobacteriales</taxon>
        <taxon>Flavobacteriaceae</taxon>
        <taxon>Flavobacterium</taxon>
    </lineage>
</organism>
<sequence length="132" mass="15258">MSNLKLETYLKYLGWYEVFIPAFLFIFLTLFFIIKYCKVKGPNSKFATFCFYIPMIGSAILGVLLFYSPYFWSTFAIYTIVFFLLNISSFNALGQSIEDKTGMGVTMFSGLISMSIFFFSGIVRFINFSFFS</sequence>
<keyword evidence="3" id="KW-1185">Reference proteome</keyword>
<feature type="transmembrane region" description="Helical" evidence="1">
    <location>
        <begin position="12"/>
        <end position="34"/>
    </location>
</feature>
<feature type="transmembrane region" description="Helical" evidence="1">
    <location>
        <begin position="75"/>
        <end position="93"/>
    </location>
</feature>
<evidence type="ECO:0000256" key="1">
    <source>
        <dbReference type="SAM" id="Phobius"/>
    </source>
</evidence>
<feature type="transmembrane region" description="Helical" evidence="1">
    <location>
        <begin position="105"/>
        <end position="126"/>
    </location>
</feature>
<dbReference type="RefSeq" id="WP_236455312.1">
    <property type="nucleotide sequence ID" value="NZ_CBCSGE010000004.1"/>
</dbReference>
<dbReference type="Proteomes" id="UP001589607">
    <property type="component" value="Unassembled WGS sequence"/>
</dbReference>
<protein>
    <submittedName>
        <fullName evidence="2">Uncharacterized protein</fullName>
    </submittedName>
</protein>
<name>A0ABV5GQJ5_9FLAO</name>
<gene>
    <name evidence="2" type="ORF">ACFFVF_13985</name>
</gene>
<comment type="caution">
    <text evidence="2">The sequence shown here is derived from an EMBL/GenBank/DDBJ whole genome shotgun (WGS) entry which is preliminary data.</text>
</comment>
<accession>A0ABV5GQJ5</accession>
<reference evidence="2 3" key="1">
    <citation type="submission" date="2024-09" db="EMBL/GenBank/DDBJ databases">
        <authorList>
            <person name="Sun Q."/>
            <person name="Mori K."/>
        </authorList>
    </citation>
    <scope>NUCLEOTIDE SEQUENCE [LARGE SCALE GENOMIC DNA]</scope>
    <source>
        <strain evidence="2 3">CECT 7955</strain>
    </source>
</reference>
<keyword evidence="1" id="KW-1133">Transmembrane helix</keyword>